<comment type="caution">
    <text evidence="1">The sequence shown here is derived from an EMBL/GenBank/DDBJ whole genome shotgun (WGS) entry which is preliminary data.</text>
</comment>
<name>A0A098M8U4_9BACL</name>
<dbReference type="AlphaFoldDB" id="A0A098M8U4"/>
<sequence>MKIYKIQDVEGFFSVLDKCKGVVELITTEGDRLNLKSKLSQYLALSKMFKEADIENIELIAHEPEDVDLLFRFIMQDRERD</sequence>
<dbReference type="STRING" id="268407.PWYN_06080"/>
<reference evidence="1 2" key="2">
    <citation type="submission" date="2014-10" db="EMBL/GenBank/DDBJ databases">
        <title>Comparative genomics of the Paenibacillus odorifer group.</title>
        <authorList>
            <person name="Tsai Y.-C."/>
            <person name="Martin N."/>
            <person name="Korlach J."/>
            <person name="Wiedmann M."/>
        </authorList>
    </citation>
    <scope>NUCLEOTIDE SEQUENCE [LARGE SCALE GENOMIC DNA]</scope>
    <source>
        <strain evidence="1 2">DSM 18334</strain>
    </source>
</reference>
<dbReference type="EMBL" id="JQCR01000002">
    <property type="protein sequence ID" value="KGE18964.1"/>
    <property type="molecule type" value="Genomic_DNA"/>
</dbReference>
<dbReference type="Proteomes" id="UP000029734">
    <property type="component" value="Unassembled WGS sequence"/>
</dbReference>
<dbReference type="OrthoDB" id="1683411at2"/>
<accession>A0A098M8U4</accession>
<protein>
    <submittedName>
        <fullName evidence="1">Polya polymerase</fullName>
    </submittedName>
</protein>
<gene>
    <name evidence="1" type="ORF">PWYN_06080</name>
</gene>
<evidence type="ECO:0000313" key="2">
    <source>
        <dbReference type="Proteomes" id="UP000029734"/>
    </source>
</evidence>
<proteinExistence type="predicted"/>
<keyword evidence="2" id="KW-1185">Reference proteome</keyword>
<dbReference type="RefSeq" id="WP_036649429.1">
    <property type="nucleotide sequence ID" value="NZ_JAUSTK010000018.1"/>
</dbReference>
<evidence type="ECO:0000313" key="1">
    <source>
        <dbReference type="EMBL" id="KGE18964.1"/>
    </source>
</evidence>
<dbReference type="eggNOG" id="ENOG50330Y9">
    <property type="taxonomic scope" value="Bacteria"/>
</dbReference>
<organism evidence="1 2">
    <name type="scientific">Paenibacillus wynnii</name>
    <dbReference type="NCBI Taxonomy" id="268407"/>
    <lineage>
        <taxon>Bacteria</taxon>
        <taxon>Bacillati</taxon>
        <taxon>Bacillota</taxon>
        <taxon>Bacilli</taxon>
        <taxon>Bacillales</taxon>
        <taxon>Paenibacillaceae</taxon>
        <taxon>Paenibacillus</taxon>
    </lineage>
</organism>
<reference evidence="1 2" key="1">
    <citation type="submission" date="2014-08" db="EMBL/GenBank/DDBJ databases">
        <authorList>
            <person name="den Bakker H.C."/>
        </authorList>
    </citation>
    <scope>NUCLEOTIDE SEQUENCE [LARGE SCALE GENOMIC DNA]</scope>
    <source>
        <strain evidence="1 2">DSM 18334</strain>
    </source>
</reference>